<dbReference type="RefSeq" id="WP_149761235.1">
    <property type="nucleotide sequence ID" value="NZ_BSPE01000078.1"/>
</dbReference>
<evidence type="ECO:0000313" key="3">
    <source>
        <dbReference type="EMBL" id="SFK63934.1"/>
    </source>
</evidence>
<evidence type="ECO:0000256" key="1">
    <source>
        <dbReference type="SAM" id="MobiDB-lite"/>
    </source>
</evidence>
<dbReference type="EMBL" id="FOSL01000009">
    <property type="protein sequence ID" value="SFK63934.1"/>
    <property type="molecule type" value="Genomic_DNA"/>
</dbReference>
<evidence type="ECO:0000256" key="2">
    <source>
        <dbReference type="SAM" id="Phobius"/>
    </source>
</evidence>
<gene>
    <name evidence="3" type="ORF">SAMN04488498_109210</name>
</gene>
<keyword evidence="2" id="KW-0812">Transmembrane</keyword>
<sequence>MEIDDVVELSRLTAIVLGMCIGTVALIAVVGLVRAPESTIELMLLAAQSGLVIRMTTAIVIVIAIFGLRIIDKISPDAAIATISGIAGYILGSQQAPKPASATSDASKSSDASQSS</sequence>
<keyword evidence="4" id="KW-1185">Reference proteome</keyword>
<feature type="transmembrane region" description="Helical" evidence="2">
    <location>
        <begin position="45"/>
        <end position="68"/>
    </location>
</feature>
<organism evidence="3 4">
    <name type="scientific">Neomesorhizobium albiziae</name>
    <dbReference type="NCBI Taxonomy" id="335020"/>
    <lineage>
        <taxon>Bacteria</taxon>
        <taxon>Pseudomonadati</taxon>
        <taxon>Pseudomonadota</taxon>
        <taxon>Alphaproteobacteria</taxon>
        <taxon>Hyphomicrobiales</taxon>
        <taxon>Phyllobacteriaceae</taxon>
        <taxon>Neomesorhizobium</taxon>
    </lineage>
</organism>
<reference evidence="3 4" key="1">
    <citation type="submission" date="2016-10" db="EMBL/GenBank/DDBJ databases">
        <authorList>
            <person name="Varghese N."/>
            <person name="Submissions S."/>
        </authorList>
    </citation>
    <scope>NUCLEOTIDE SEQUENCE [LARGE SCALE GENOMIC DNA]</scope>
    <source>
        <strain evidence="3 4">DSM 21822</strain>
    </source>
</reference>
<feature type="transmembrane region" description="Helical" evidence="2">
    <location>
        <begin position="12"/>
        <end position="33"/>
    </location>
</feature>
<feature type="region of interest" description="Disordered" evidence="1">
    <location>
        <begin position="96"/>
        <end position="116"/>
    </location>
</feature>
<proteinExistence type="predicted"/>
<accession>A0A1I4B5A6</accession>
<dbReference type="Proteomes" id="UP000323300">
    <property type="component" value="Unassembled WGS sequence"/>
</dbReference>
<keyword evidence="2" id="KW-1133">Transmembrane helix</keyword>
<keyword evidence="2" id="KW-0472">Membrane</keyword>
<dbReference type="AlphaFoldDB" id="A0A1I4B5A6"/>
<protein>
    <submittedName>
        <fullName evidence="3">Uncharacterized protein</fullName>
    </submittedName>
</protein>
<name>A0A1I4B5A6_9HYPH</name>
<evidence type="ECO:0000313" key="4">
    <source>
        <dbReference type="Proteomes" id="UP000323300"/>
    </source>
</evidence>